<dbReference type="InterPro" id="IPR005723">
    <property type="entry name" value="ATPase_V1-cplx_bsu"/>
</dbReference>
<reference evidence="14 15" key="1">
    <citation type="journal article" date="2020" name="ISME J.">
        <title>Uncovering the hidden diversity of litter-decomposition mechanisms in mushroom-forming fungi.</title>
        <authorList>
            <person name="Floudas D."/>
            <person name="Bentzer J."/>
            <person name="Ahren D."/>
            <person name="Johansson T."/>
            <person name="Persson P."/>
            <person name="Tunlid A."/>
        </authorList>
    </citation>
    <scope>NUCLEOTIDE SEQUENCE [LARGE SCALE GENOMIC DNA]</scope>
    <source>
        <strain evidence="14 15">CBS 101986</strain>
    </source>
</reference>
<dbReference type="NCBIfam" id="NF003235">
    <property type="entry name" value="PRK04196.1"/>
    <property type="match status" value="1"/>
</dbReference>
<dbReference type="Pfam" id="PF12612">
    <property type="entry name" value="TFCD_C"/>
    <property type="match status" value="2"/>
</dbReference>
<dbReference type="PROSITE" id="PS50077">
    <property type="entry name" value="HEAT_REPEAT"/>
    <property type="match status" value="1"/>
</dbReference>
<dbReference type="PANTHER" id="PTHR43389:SF4">
    <property type="entry name" value="V-TYPE PROTON ATPASE SUBUNIT B"/>
    <property type="match status" value="1"/>
</dbReference>
<keyword evidence="5" id="KW-0406">Ion transport</keyword>
<dbReference type="InterPro" id="IPR022577">
    <property type="entry name" value="TBCD_C"/>
</dbReference>
<evidence type="ECO:0000313" key="15">
    <source>
        <dbReference type="Proteomes" id="UP000567179"/>
    </source>
</evidence>
<keyword evidence="4" id="KW-0375">Hydrogen ion transport</keyword>
<dbReference type="InterPro" id="IPR016024">
    <property type="entry name" value="ARM-type_fold"/>
</dbReference>
<dbReference type="SUPFAM" id="SSF52540">
    <property type="entry name" value="P-loop containing nucleoside triphosphate hydrolases"/>
    <property type="match status" value="1"/>
</dbReference>
<keyword evidence="3" id="KW-0813">Transport</keyword>
<evidence type="ECO:0000259" key="9">
    <source>
        <dbReference type="Pfam" id="PF00006"/>
    </source>
</evidence>
<dbReference type="FunFam" id="3.40.50.12240:FF:000001">
    <property type="entry name" value="V-type proton ATPase subunit B, brain"/>
    <property type="match status" value="1"/>
</dbReference>
<dbReference type="GO" id="GO:0046034">
    <property type="term" value="P:ATP metabolic process"/>
    <property type="evidence" value="ECO:0007669"/>
    <property type="project" value="InterPro"/>
</dbReference>
<dbReference type="InterPro" id="IPR004100">
    <property type="entry name" value="ATPase_F1/V1/A1_a/bsu_N"/>
</dbReference>
<dbReference type="InterPro" id="IPR021133">
    <property type="entry name" value="HEAT_type_2"/>
</dbReference>
<dbReference type="GO" id="GO:0033180">
    <property type="term" value="C:proton-transporting V-type ATPase, V1 domain"/>
    <property type="evidence" value="ECO:0007669"/>
    <property type="project" value="InterPro"/>
</dbReference>
<dbReference type="Proteomes" id="UP000567179">
    <property type="component" value="Unassembled WGS sequence"/>
</dbReference>
<dbReference type="InterPro" id="IPR022879">
    <property type="entry name" value="V-ATPase_su_B/beta"/>
</dbReference>
<protein>
    <recommendedName>
        <fullName evidence="2">V-type proton ATPase subunit B</fullName>
    </recommendedName>
    <alternativeName>
        <fullName evidence="6">Vacuolar proton pump subunit B</fullName>
    </alternativeName>
</protein>
<comment type="caution">
    <text evidence="14">The sequence shown here is derived from an EMBL/GenBank/DDBJ whole genome shotgun (WGS) entry which is preliminary data.</text>
</comment>
<dbReference type="InterPro" id="IPR011989">
    <property type="entry name" value="ARM-like"/>
</dbReference>
<dbReference type="CDD" id="cd01135">
    <property type="entry name" value="V_A-ATPase_B"/>
    <property type="match status" value="1"/>
</dbReference>
<dbReference type="HAMAP" id="MF_00310">
    <property type="entry name" value="ATP_synth_B_arch"/>
    <property type="match status" value="1"/>
</dbReference>
<evidence type="ECO:0000256" key="7">
    <source>
        <dbReference type="PROSITE-ProRule" id="PRU00103"/>
    </source>
</evidence>
<feature type="domain" description="Tubulin-folding cofactor D C-terminal" evidence="11">
    <location>
        <begin position="849"/>
        <end position="932"/>
    </location>
</feature>
<feature type="domain" description="Tubulin-folding cofactor D ARM repeats" evidence="13">
    <location>
        <begin position="310"/>
        <end position="512"/>
    </location>
</feature>
<feature type="region of interest" description="Disordered" evidence="8">
    <location>
        <begin position="1584"/>
        <end position="1604"/>
    </location>
</feature>
<dbReference type="Pfam" id="PF22919">
    <property type="entry name" value="ATP-synt_VA_C"/>
    <property type="match status" value="1"/>
</dbReference>
<dbReference type="EMBL" id="JAACJJ010000043">
    <property type="protein sequence ID" value="KAF5314873.1"/>
    <property type="molecule type" value="Genomic_DNA"/>
</dbReference>
<dbReference type="SUPFAM" id="SSF48371">
    <property type="entry name" value="ARM repeat"/>
    <property type="match status" value="1"/>
</dbReference>
<evidence type="ECO:0000259" key="12">
    <source>
        <dbReference type="Pfam" id="PF22919"/>
    </source>
</evidence>
<dbReference type="InterPro" id="IPR055190">
    <property type="entry name" value="ATP-synt_VA_C"/>
</dbReference>
<dbReference type="InterPro" id="IPR027417">
    <property type="entry name" value="P-loop_NTPase"/>
</dbReference>
<evidence type="ECO:0000259" key="13">
    <source>
        <dbReference type="Pfam" id="PF25767"/>
    </source>
</evidence>
<name>A0A8H5B2K0_9AGAR</name>
<feature type="domain" description="ATP synthase A/B type C-terminal" evidence="12">
    <location>
        <begin position="1478"/>
        <end position="1577"/>
    </location>
</feature>
<evidence type="ECO:0000256" key="6">
    <source>
        <dbReference type="ARBA" id="ARBA00030314"/>
    </source>
</evidence>
<keyword evidence="15" id="KW-1185">Reference proteome</keyword>
<dbReference type="InterPro" id="IPR020003">
    <property type="entry name" value="ATPase_a/bsu_AS"/>
</dbReference>
<evidence type="ECO:0000256" key="8">
    <source>
        <dbReference type="SAM" id="MobiDB-lite"/>
    </source>
</evidence>
<dbReference type="Pfam" id="PF25767">
    <property type="entry name" value="ARM_TBCD_2nd"/>
    <property type="match status" value="1"/>
</dbReference>
<sequence>MTDTIPDEKALLASYEALEELRKLQDEIIFMDWSETGKESQDSESILFQKFGVMLDSYQEQAYLLDPYLEGLVGPVVEKIKDFAKASIANPDLVYNAWRVQLISSVLYSYVKLRGYKTIIRFFPHEIADLSIALEFMNLENGLPKHQYLWSMRYVTLLWLYIICIIPFDLAQFDEPDNIGGTARALQDVAKSHLGASGLEREAAALLLSRLYMRKDTGLGFHDFVGSTHTFVRDREGVFEAIGRLSVLCEVVKSGSVEQVEGEQGQLLAITNAIPQSKQLSGNIVVRKLRTKLISRIGLRLLPTSSRGKRQARRLISSESEINEIVEDDIEVPTEVEDILQSLFENLQDKDTIVRWSAAKGVARVAERLPKDFCGQVLETVMGLFEVHWIAGASLYDLPAVAEGTWHGACLACAEMARRSLIEPDNLPQLIEWLSKALYFDLRKGAHSIGSNVRDAAAYVLWALARTQNQGALVPHATYLAQRLIAVALFDREIHIRRAASAAFQEHVGRNVSADTLYRLPQTVDAYMDAIRIYSLKGSTFSQKQISTLNNLCSFQDEKTNNTQVPLMESVDLADVHGGLQALTEIAIAYKEGVKNVDERENYLQILVAVTNVFAHLKYVPESTLTTTRNELVAAAACRLIANSITLTEINLAERSSVPNWRKVVDIGLKHRMTTVQEAAADAMAAASNLTDISADITRWSLGCTLIKELRRGSPVMQQSLAMVLGVINYNSHPKGVAKAIEYLLDCLKPKTTANIETRRGCLQAIPRIIVTVSSDLPSYISSEMMNTLTDTLLTGLEDYTIDERGDVGSWARIACIQGLTTICELLFRVSGTIPDFGSYLPPQKYRAVAAGLLKQGAERLDNVRQTAGASVLTLLKARLPAVDEAERWCMPASSLLEELFLSEADQSEWNDGTWLFPRVIRLLEVPEYRQPRKPVASSMVSYAQALPLTDVTGKAYSLVGLVGDLVNHAKSNMITNAVVVPVIQTFTLLLEADALRQLPADSTGLKHITNFLTFEETRGKSIDLLPEFLAHAFPKVRADTAEYIYVLLQSADLGFEAEEVEDLLLETEWANIDTNEAKEVAEQITYSMTNARLSDKELANINAAAVTKEYGVKPHLDYRTVSAINGPLVVLDNVKFASYNEIVQLTLPDGTKRGGQVLEVQGKKAIVQVFEGTSGVDVKATHVEFTGSSMKLPVAEDMLGRIFNGSGNPIDNGPKVFAEDYLDINGSPINPYSRIYPEEMIQTGISTIDTMNSIARGQKIPIFSAAGLPHNEIAAQIVRQAGLVKRPTKDVHDGHEDNFSVVFAAMGVNMETARFFKEDFESNGSLDRVTLFLNLANDPTIERIITPRLALTTAEYYAYQLEKHVLVILTDMSSYADALREVSAAREEVPGRRGYPGYMYTDLSTIYERAGRVQGRNGSITQIPILTMPNDDITHPIPDLTGYITEGQIFVDRQLHNRQIYPPINVLPSLSRLMKSAIGEKLTRKDHGDVSNQLYAKYAIGRDAAAMKAVVGEEALSSEDKLALEFLDKFEHDFVGQGAYESRTIFESLDLAWSLLRIFPKEQLNRINPKIIQEFYSRKPTTKKAPVDVGTEGAEETENLIQI</sequence>
<dbReference type="Pfam" id="PF00006">
    <property type="entry name" value="ATP-synt_ab"/>
    <property type="match status" value="1"/>
</dbReference>
<dbReference type="Pfam" id="PF02874">
    <property type="entry name" value="ATP-synt_ab_N"/>
    <property type="match status" value="1"/>
</dbReference>
<feature type="domain" description="ATPase F1/V1/A1 complex alpha/beta subunit N-terminal" evidence="10">
    <location>
        <begin position="1122"/>
        <end position="1188"/>
    </location>
</feature>
<evidence type="ECO:0000256" key="2">
    <source>
        <dbReference type="ARBA" id="ARBA00013419"/>
    </source>
</evidence>
<evidence type="ECO:0000256" key="4">
    <source>
        <dbReference type="ARBA" id="ARBA00022781"/>
    </source>
</evidence>
<dbReference type="CDD" id="cd18112">
    <property type="entry name" value="ATP-synt_V_A-type_beta_C"/>
    <property type="match status" value="1"/>
</dbReference>
<evidence type="ECO:0000313" key="14">
    <source>
        <dbReference type="EMBL" id="KAF5314873.1"/>
    </source>
</evidence>
<dbReference type="PROSITE" id="PS00152">
    <property type="entry name" value="ATPASE_ALPHA_BETA"/>
    <property type="match status" value="1"/>
</dbReference>
<dbReference type="Gene3D" id="3.40.50.12240">
    <property type="match status" value="1"/>
</dbReference>
<evidence type="ECO:0000256" key="3">
    <source>
        <dbReference type="ARBA" id="ARBA00022448"/>
    </source>
</evidence>
<comment type="similarity">
    <text evidence="1">Belongs to the ATPase alpha/beta chains family.</text>
</comment>
<dbReference type="OrthoDB" id="1735853at2759"/>
<dbReference type="InterPro" id="IPR058033">
    <property type="entry name" value="ARM_TBCD_2nd"/>
</dbReference>
<dbReference type="NCBIfam" id="TIGR01040">
    <property type="entry name" value="V-ATPase_V1_B"/>
    <property type="match status" value="1"/>
</dbReference>
<dbReference type="GO" id="GO:0046961">
    <property type="term" value="F:proton-transporting ATPase activity, rotational mechanism"/>
    <property type="evidence" value="ECO:0007669"/>
    <property type="project" value="InterPro"/>
</dbReference>
<dbReference type="InterPro" id="IPR000194">
    <property type="entry name" value="ATPase_F1/V1/A1_a/bsu_nucl-bd"/>
</dbReference>
<proteinExistence type="inferred from homology"/>
<gene>
    <name evidence="14" type="ORF">D9619_007244</name>
</gene>
<dbReference type="GO" id="GO:0005524">
    <property type="term" value="F:ATP binding"/>
    <property type="evidence" value="ECO:0007669"/>
    <property type="project" value="InterPro"/>
</dbReference>
<dbReference type="CDD" id="cd18118">
    <property type="entry name" value="ATP-synt_V_A-type_beta_N"/>
    <property type="match status" value="1"/>
</dbReference>
<feature type="domain" description="ATPase F1/V1/A1 complex alpha/beta subunit nucleotide-binding" evidence="9">
    <location>
        <begin position="1245"/>
        <end position="1472"/>
    </location>
</feature>
<evidence type="ECO:0000256" key="5">
    <source>
        <dbReference type="ARBA" id="ARBA00023065"/>
    </source>
</evidence>
<dbReference type="Gene3D" id="1.25.10.10">
    <property type="entry name" value="Leucine-rich Repeat Variant"/>
    <property type="match status" value="2"/>
</dbReference>
<dbReference type="Pfam" id="PF23579">
    <property type="entry name" value="ARM_TBCD"/>
    <property type="match status" value="1"/>
</dbReference>
<organism evidence="14 15">
    <name type="scientific">Psilocybe cf. subviscida</name>
    <dbReference type="NCBI Taxonomy" id="2480587"/>
    <lineage>
        <taxon>Eukaryota</taxon>
        <taxon>Fungi</taxon>
        <taxon>Dikarya</taxon>
        <taxon>Basidiomycota</taxon>
        <taxon>Agaricomycotina</taxon>
        <taxon>Agaricomycetes</taxon>
        <taxon>Agaricomycetidae</taxon>
        <taxon>Agaricales</taxon>
        <taxon>Agaricineae</taxon>
        <taxon>Strophariaceae</taxon>
        <taxon>Psilocybe</taxon>
    </lineage>
</organism>
<evidence type="ECO:0000259" key="10">
    <source>
        <dbReference type="Pfam" id="PF02874"/>
    </source>
</evidence>
<feature type="compositionally biased region" description="Acidic residues" evidence="8">
    <location>
        <begin position="1594"/>
        <end position="1604"/>
    </location>
</feature>
<evidence type="ECO:0000259" key="11">
    <source>
        <dbReference type="Pfam" id="PF12612"/>
    </source>
</evidence>
<evidence type="ECO:0000256" key="1">
    <source>
        <dbReference type="ARBA" id="ARBA00008936"/>
    </source>
</evidence>
<feature type="repeat" description="HEAT" evidence="7">
    <location>
        <begin position="339"/>
        <end position="372"/>
    </location>
</feature>
<accession>A0A8H5B2K0</accession>
<dbReference type="PANTHER" id="PTHR43389">
    <property type="entry name" value="V-TYPE PROTON ATPASE SUBUNIT B"/>
    <property type="match status" value="1"/>
</dbReference>
<dbReference type="GO" id="GO:0007035">
    <property type="term" value="P:vacuolar acidification"/>
    <property type="evidence" value="ECO:0007669"/>
    <property type="project" value="TreeGrafter"/>
</dbReference>
<feature type="domain" description="Tubulin-folding cofactor D C-terminal" evidence="11">
    <location>
        <begin position="934"/>
        <end position="1020"/>
    </location>
</feature>